<feature type="binding site" evidence="6">
    <location>
        <begin position="128"/>
        <end position="130"/>
    </location>
    <ligand>
        <name>(6S)-5,6,7,8-tetrahydrofolate</name>
        <dbReference type="ChEBI" id="CHEBI:57453"/>
    </ligand>
</feature>
<dbReference type="InterPro" id="IPR001085">
    <property type="entry name" value="Ser_HO-MeTrfase"/>
</dbReference>
<gene>
    <name evidence="6 8" type="primary">glyA</name>
    <name evidence="8" type="ORF">AB0C36_37390</name>
</gene>
<comment type="function">
    <text evidence="6">Catalyzes the reversible interconversion of serine and glycine with tetrahydrofolate (THF) serving as the one-carbon carrier. This reaction serves as the major source of one-carbon groups required for the biosynthesis of purines, thymidylate, methionine, and other important biomolecules. Also exhibits THF-independent aldolase activity toward beta-hydroxyamino acids, producing glycine and aldehydes, via a retro-aldol mechanism.</text>
</comment>
<evidence type="ECO:0000256" key="6">
    <source>
        <dbReference type="HAMAP-Rule" id="MF_00051"/>
    </source>
</evidence>
<feature type="site" description="Plays an important role in substrate specificity" evidence="6">
    <location>
        <position position="232"/>
    </location>
</feature>
<keyword evidence="3 6" id="KW-0554">One-carbon metabolism</keyword>
<comment type="subunit">
    <text evidence="6">Homodimer.</text>
</comment>
<evidence type="ECO:0000256" key="4">
    <source>
        <dbReference type="ARBA" id="ARBA00022679"/>
    </source>
</evidence>
<dbReference type="Proteomes" id="UP001551482">
    <property type="component" value="Unassembled WGS sequence"/>
</dbReference>
<dbReference type="PANTHER" id="PTHR11680">
    <property type="entry name" value="SERINE HYDROXYMETHYLTRANSFERASE"/>
    <property type="match status" value="1"/>
</dbReference>
<comment type="cofactor">
    <cofactor evidence="1 6">
        <name>pyridoxal 5'-phosphate</name>
        <dbReference type="ChEBI" id="CHEBI:597326"/>
    </cofactor>
</comment>
<dbReference type="EC" id="2.1.2.1" evidence="6"/>
<keyword evidence="5 6" id="KW-0663">Pyridoxal phosphate</keyword>
<protein>
    <recommendedName>
        <fullName evidence="6">Serine hydroxymethyltransferase</fullName>
        <shortName evidence="6">SHMT</shortName>
        <shortName evidence="6">Serine methylase</shortName>
        <ecNumber evidence="6">2.1.2.1</ecNumber>
    </recommendedName>
</protein>
<evidence type="ECO:0000256" key="2">
    <source>
        <dbReference type="ARBA" id="ARBA00006376"/>
    </source>
</evidence>
<dbReference type="SUPFAM" id="SSF53383">
    <property type="entry name" value="PLP-dependent transferases"/>
    <property type="match status" value="1"/>
</dbReference>
<accession>A0ABV3DTV6</accession>
<evidence type="ECO:0000256" key="1">
    <source>
        <dbReference type="ARBA" id="ARBA00001933"/>
    </source>
</evidence>
<dbReference type="PIRSF" id="PIRSF000412">
    <property type="entry name" value="SHMT"/>
    <property type="match status" value="1"/>
</dbReference>
<keyword evidence="4 6" id="KW-0808">Transferase</keyword>
<dbReference type="InterPro" id="IPR039429">
    <property type="entry name" value="SHMT-like_dom"/>
</dbReference>
<comment type="catalytic activity">
    <reaction evidence="6">
        <text>(6R)-5,10-methylene-5,6,7,8-tetrahydrofolate + glycine + H2O = (6S)-5,6,7,8-tetrahydrofolate + L-serine</text>
        <dbReference type="Rhea" id="RHEA:15481"/>
        <dbReference type="ChEBI" id="CHEBI:15377"/>
        <dbReference type="ChEBI" id="CHEBI:15636"/>
        <dbReference type="ChEBI" id="CHEBI:33384"/>
        <dbReference type="ChEBI" id="CHEBI:57305"/>
        <dbReference type="ChEBI" id="CHEBI:57453"/>
        <dbReference type="EC" id="2.1.2.1"/>
    </reaction>
</comment>
<dbReference type="RefSeq" id="WP_358363067.1">
    <property type="nucleotide sequence ID" value="NZ_JBEZFP010000158.1"/>
</dbReference>
<feature type="domain" description="Serine hydroxymethyltransferase-like" evidence="7">
    <location>
        <begin position="11"/>
        <end position="399"/>
    </location>
</feature>
<dbReference type="EMBL" id="JBEZFP010000158">
    <property type="protein sequence ID" value="MEU8139160.1"/>
    <property type="molecule type" value="Genomic_DNA"/>
</dbReference>
<comment type="caution">
    <text evidence="8">The sequence shown here is derived from an EMBL/GenBank/DDBJ whole genome shotgun (WGS) entry which is preliminary data.</text>
</comment>
<evidence type="ECO:0000256" key="5">
    <source>
        <dbReference type="ARBA" id="ARBA00022898"/>
    </source>
</evidence>
<dbReference type="Pfam" id="PF00464">
    <property type="entry name" value="SHMT"/>
    <property type="match status" value="1"/>
</dbReference>
<comment type="caution">
    <text evidence="6">Lacks conserved residue(s) required for the propagation of feature annotation.</text>
</comment>
<keyword evidence="6" id="KW-0028">Amino-acid biosynthesis</keyword>
<dbReference type="PANTHER" id="PTHR11680:SF35">
    <property type="entry name" value="SERINE HYDROXYMETHYLTRANSFERASE 1"/>
    <property type="match status" value="1"/>
</dbReference>
<evidence type="ECO:0000313" key="9">
    <source>
        <dbReference type="Proteomes" id="UP001551482"/>
    </source>
</evidence>
<comment type="similarity">
    <text evidence="2 6">Belongs to the SHMT family.</text>
</comment>
<dbReference type="InterPro" id="IPR049943">
    <property type="entry name" value="Ser_HO-MeTrfase-like"/>
</dbReference>
<dbReference type="Gene3D" id="3.40.640.10">
    <property type="entry name" value="Type I PLP-dependent aspartate aminotransferase-like (Major domain)"/>
    <property type="match status" value="1"/>
</dbReference>
<sequence length="430" mass="45415">MSVTDLLALPLSAADPQIDGLLARELARQRGTLEMTARENFAPTAILEAQGSVLTNKHTEGYPGRRHQGGCEVVDEIEAIAVQRARDLFGAEHANVQPHSGAQANAAALAALLEPGDTVLGLELAHGGHLTHGTRVNFSGRQYNAVAYHVDSRTHWVDMDEVAELAKAHRPKVIIAGWSAYTRHLDFAAFRIIADAVGARLLVDMAYFAGLVAAGLHPSPVRYADIVTATTHKTLGGARGGLILSRAELAAQVDAAVFPGTQGGALNQVVAAKAVTFKLASGVPFAMRQRRAVDGAGIIAERLARADVFHAGARLLTGGTDVHLVLLDLRAYGAADGGTPLHGLAAEERLHRIGISVDRNVVPFDPRPPSVTSGVRIGTAALASRGFAATSFVAVADIIAEALLPGYDEHRERDLRERVAALVAEHPLYA</sequence>
<feature type="binding site" evidence="6">
    <location>
        <position position="248"/>
    </location>
    <ligand>
        <name>(6S)-5,6,7,8-tetrahydrofolate</name>
        <dbReference type="ChEBI" id="CHEBI:57453"/>
    </ligand>
</feature>
<feature type="binding site" evidence="6">
    <location>
        <position position="124"/>
    </location>
    <ligand>
        <name>(6S)-5,6,7,8-tetrahydrofolate</name>
        <dbReference type="ChEBI" id="CHEBI:57453"/>
    </ligand>
</feature>
<dbReference type="Gene3D" id="3.90.1150.10">
    <property type="entry name" value="Aspartate Aminotransferase, domain 1"/>
    <property type="match status" value="1"/>
</dbReference>
<proteinExistence type="inferred from homology"/>
<dbReference type="PROSITE" id="PS00096">
    <property type="entry name" value="SHMT"/>
    <property type="match status" value="1"/>
</dbReference>
<dbReference type="NCBIfam" id="NF000586">
    <property type="entry name" value="PRK00011.1"/>
    <property type="match status" value="1"/>
</dbReference>
<dbReference type="GO" id="GO:0004372">
    <property type="term" value="F:glycine hydroxymethyltransferase activity"/>
    <property type="evidence" value="ECO:0007669"/>
    <property type="project" value="UniProtKB-EC"/>
</dbReference>
<keyword evidence="9" id="KW-1185">Reference proteome</keyword>
<dbReference type="HAMAP" id="MF_00051">
    <property type="entry name" value="SHMT"/>
    <property type="match status" value="1"/>
</dbReference>
<feature type="modified residue" description="N6-(pyridoxal phosphate)lysine" evidence="6">
    <location>
        <position position="233"/>
    </location>
</feature>
<comment type="subcellular location">
    <subcellularLocation>
        <location evidence="6">Cytoplasm</location>
    </subcellularLocation>
</comment>
<organism evidence="8 9">
    <name type="scientific">Streptodolium elevatio</name>
    <dbReference type="NCBI Taxonomy" id="3157996"/>
    <lineage>
        <taxon>Bacteria</taxon>
        <taxon>Bacillati</taxon>
        <taxon>Actinomycetota</taxon>
        <taxon>Actinomycetes</taxon>
        <taxon>Kitasatosporales</taxon>
        <taxon>Streptomycetaceae</taxon>
        <taxon>Streptodolium</taxon>
    </lineage>
</organism>
<reference evidence="8 9" key="1">
    <citation type="submission" date="2024-06" db="EMBL/GenBank/DDBJ databases">
        <title>The Natural Products Discovery Center: Release of the First 8490 Sequenced Strains for Exploring Actinobacteria Biosynthetic Diversity.</title>
        <authorList>
            <person name="Kalkreuter E."/>
            <person name="Kautsar S.A."/>
            <person name="Yang D."/>
            <person name="Bader C.D."/>
            <person name="Teijaro C.N."/>
            <person name="Fluegel L."/>
            <person name="Davis C.M."/>
            <person name="Simpson J.R."/>
            <person name="Lauterbach L."/>
            <person name="Steele A.D."/>
            <person name="Gui C."/>
            <person name="Meng S."/>
            <person name="Li G."/>
            <person name="Viehrig K."/>
            <person name="Ye F."/>
            <person name="Su P."/>
            <person name="Kiefer A.F."/>
            <person name="Nichols A."/>
            <person name="Cepeda A.J."/>
            <person name="Yan W."/>
            <person name="Fan B."/>
            <person name="Jiang Y."/>
            <person name="Adhikari A."/>
            <person name="Zheng C.-J."/>
            <person name="Schuster L."/>
            <person name="Cowan T.M."/>
            <person name="Smanski M.J."/>
            <person name="Chevrette M.G."/>
            <person name="De Carvalho L.P.S."/>
            <person name="Shen B."/>
        </authorList>
    </citation>
    <scope>NUCLEOTIDE SEQUENCE [LARGE SCALE GENOMIC DNA]</scope>
    <source>
        <strain evidence="8 9">NPDC048946</strain>
    </source>
</reference>
<dbReference type="InterPro" id="IPR015424">
    <property type="entry name" value="PyrdxlP-dep_Trfase"/>
</dbReference>
<dbReference type="InterPro" id="IPR015422">
    <property type="entry name" value="PyrdxlP-dep_Trfase_small"/>
</dbReference>
<dbReference type="InterPro" id="IPR019798">
    <property type="entry name" value="Ser_HO-MeTrfase_PLP_BS"/>
</dbReference>
<evidence type="ECO:0000259" key="7">
    <source>
        <dbReference type="Pfam" id="PF00464"/>
    </source>
</evidence>
<keyword evidence="6" id="KW-0963">Cytoplasm</keyword>
<evidence type="ECO:0000313" key="8">
    <source>
        <dbReference type="EMBL" id="MEU8139160.1"/>
    </source>
</evidence>
<dbReference type="InterPro" id="IPR015421">
    <property type="entry name" value="PyrdxlP-dep_Trfase_major"/>
</dbReference>
<comment type="pathway">
    <text evidence="6">One-carbon metabolism; tetrahydrofolate interconversion.</text>
</comment>
<dbReference type="CDD" id="cd00378">
    <property type="entry name" value="SHMT"/>
    <property type="match status" value="1"/>
</dbReference>
<name>A0ABV3DTV6_9ACTN</name>
<evidence type="ECO:0000256" key="3">
    <source>
        <dbReference type="ARBA" id="ARBA00022563"/>
    </source>
</evidence>
<comment type="pathway">
    <text evidence="6">Amino-acid biosynthesis; glycine biosynthesis; glycine from L-serine: step 1/1.</text>
</comment>